<evidence type="ECO:0008006" key="3">
    <source>
        <dbReference type="Google" id="ProtNLM"/>
    </source>
</evidence>
<dbReference type="Proteomes" id="UP000236594">
    <property type="component" value="Unassembled WGS sequence"/>
</dbReference>
<keyword evidence="2" id="KW-1185">Reference proteome</keyword>
<evidence type="ECO:0000313" key="1">
    <source>
        <dbReference type="EMBL" id="PWN71355.1"/>
    </source>
</evidence>
<dbReference type="EMBL" id="PPED02000001">
    <property type="protein sequence ID" value="PWN71355.1"/>
    <property type="molecule type" value="Genomic_DNA"/>
</dbReference>
<reference evidence="1 2" key="1">
    <citation type="submission" date="2018-04" db="EMBL/GenBank/DDBJ databases">
        <title>Draft Genome Sequence of Phosphate-Solubilizing Chryseobacterium sp. ISE14 that is a Biocontrol and Plant Growth-Promoting Rhizobacterium Isolated from Cucumber.</title>
        <authorList>
            <person name="Jeong J.-J."/>
            <person name="Sang M.K."/>
            <person name="Choi I.-G."/>
            <person name="Kim K.D."/>
        </authorList>
    </citation>
    <scope>NUCLEOTIDE SEQUENCE [LARGE SCALE GENOMIC DNA]</scope>
    <source>
        <strain evidence="1 2">ISE14</strain>
    </source>
</reference>
<accession>A0A316XBZ8</accession>
<comment type="caution">
    <text evidence="1">The sequence shown here is derived from an EMBL/GenBank/DDBJ whole genome shotgun (WGS) entry which is preliminary data.</text>
</comment>
<evidence type="ECO:0000313" key="2">
    <source>
        <dbReference type="Proteomes" id="UP000236594"/>
    </source>
</evidence>
<proteinExistence type="predicted"/>
<gene>
    <name evidence="1" type="ORF">C1631_001660</name>
</gene>
<dbReference type="AlphaFoldDB" id="A0A316XBZ8"/>
<organism evidence="1 2">
    <name type="scientific">Chryseobacterium phosphatilyticum</name>
    <dbReference type="NCBI Taxonomy" id="475075"/>
    <lineage>
        <taxon>Bacteria</taxon>
        <taxon>Pseudomonadati</taxon>
        <taxon>Bacteroidota</taxon>
        <taxon>Flavobacteriia</taxon>
        <taxon>Flavobacteriales</taxon>
        <taxon>Weeksellaceae</taxon>
        <taxon>Chryseobacterium group</taxon>
        <taxon>Chryseobacterium</taxon>
    </lineage>
</organism>
<name>A0A316XBZ8_9FLAO</name>
<protein>
    <recommendedName>
        <fullName evidence="3">DUF2158 domain-containing protein</fullName>
    </recommendedName>
</protein>
<sequence length="98" mass="11548">MQEPKKQIITTKASVYLLMNRLEIPLYFIIFENNLITKIMELQIGDTVYLKSDARTIMTINAISDKGQGYFECLWFSQELLQVGHFHKDTLVKYNRDK</sequence>